<organism evidence="1 2">
    <name type="scientific">Rhodotorula graminis (strain WP1)</name>
    <dbReference type="NCBI Taxonomy" id="578459"/>
    <lineage>
        <taxon>Eukaryota</taxon>
        <taxon>Fungi</taxon>
        <taxon>Dikarya</taxon>
        <taxon>Basidiomycota</taxon>
        <taxon>Pucciniomycotina</taxon>
        <taxon>Microbotryomycetes</taxon>
        <taxon>Sporidiobolales</taxon>
        <taxon>Sporidiobolaceae</taxon>
        <taxon>Rhodotorula</taxon>
    </lineage>
</organism>
<dbReference type="GeneID" id="28974957"/>
<dbReference type="RefSeq" id="XP_018270476.1">
    <property type="nucleotide sequence ID" value="XM_018414509.1"/>
</dbReference>
<dbReference type="Proteomes" id="UP000053890">
    <property type="component" value="Unassembled WGS sequence"/>
</dbReference>
<dbReference type="EMBL" id="KQ474080">
    <property type="protein sequence ID" value="KPV74427.1"/>
    <property type="molecule type" value="Genomic_DNA"/>
</dbReference>
<reference evidence="1 2" key="1">
    <citation type="journal article" date="2015" name="Front. Microbiol.">
        <title>Genome sequence of the plant growth promoting endophytic yeast Rhodotorula graminis WP1.</title>
        <authorList>
            <person name="Firrincieli A."/>
            <person name="Otillar R."/>
            <person name="Salamov A."/>
            <person name="Schmutz J."/>
            <person name="Khan Z."/>
            <person name="Redman R.S."/>
            <person name="Fleck N.D."/>
            <person name="Lindquist E."/>
            <person name="Grigoriev I.V."/>
            <person name="Doty S.L."/>
        </authorList>
    </citation>
    <scope>NUCLEOTIDE SEQUENCE [LARGE SCALE GENOMIC DNA]</scope>
    <source>
        <strain evidence="1 2">WP1</strain>
    </source>
</reference>
<sequence length="142" mass="16172">MSAEKHGVELSLESLVSGWIGFHPDGERDRKEAERWLRSMVTLLERSTLQASDWALVEKEVDRYREYLVEGHWRNLVKTDEASMQHALPILSKLAGLNSALAHARLLHAGTASHSLARRYTADSEAYPHGPSHYKLQRSRPF</sequence>
<protein>
    <submittedName>
        <fullName evidence="1">Uncharacterized protein</fullName>
    </submittedName>
</protein>
<gene>
    <name evidence="1" type="ORF">RHOBADRAFT_44917</name>
</gene>
<evidence type="ECO:0000313" key="1">
    <source>
        <dbReference type="EMBL" id="KPV74427.1"/>
    </source>
</evidence>
<proteinExistence type="predicted"/>
<keyword evidence="2" id="KW-1185">Reference proteome</keyword>
<dbReference type="AlphaFoldDB" id="A0A194S1F3"/>
<name>A0A194S1F3_RHOGW</name>
<accession>A0A194S1F3</accession>
<evidence type="ECO:0000313" key="2">
    <source>
        <dbReference type="Proteomes" id="UP000053890"/>
    </source>
</evidence>